<comment type="similarity">
    <text evidence="2">Belongs to the EamA transporter family.</text>
</comment>
<organism evidence="9 10">
    <name type="scientific">Paenibacillus ferrarius</name>
    <dbReference type="NCBI Taxonomy" id="1469647"/>
    <lineage>
        <taxon>Bacteria</taxon>
        <taxon>Bacillati</taxon>
        <taxon>Bacillota</taxon>
        <taxon>Bacilli</taxon>
        <taxon>Bacillales</taxon>
        <taxon>Paenibacillaceae</taxon>
        <taxon>Paenibacillus</taxon>
    </lineage>
</organism>
<dbReference type="Pfam" id="PF00892">
    <property type="entry name" value="EamA"/>
    <property type="match status" value="2"/>
</dbReference>
<keyword evidence="6 7" id="KW-0472">Membrane</keyword>
<dbReference type="EMBL" id="MBTG01000002">
    <property type="protein sequence ID" value="OPH61380.1"/>
    <property type="molecule type" value="Genomic_DNA"/>
</dbReference>
<feature type="transmembrane region" description="Helical" evidence="7">
    <location>
        <begin position="227"/>
        <end position="246"/>
    </location>
</feature>
<evidence type="ECO:0000256" key="1">
    <source>
        <dbReference type="ARBA" id="ARBA00004651"/>
    </source>
</evidence>
<comment type="subcellular location">
    <subcellularLocation>
        <location evidence="1">Cell membrane</location>
        <topology evidence="1">Multi-pass membrane protein</topology>
    </subcellularLocation>
</comment>
<evidence type="ECO:0000256" key="6">
    <source>
        <dbReference type="ARBA" id="ARBA00023136"/>
    </source>
</evidence>
<evidence type="ECO:0000256" key="2">
    <source>
        <dbReference type="ARBA" id="ARBA00007362"/>
    </source>
</evidence>
<feature type="transmembrane region" description="Helical" evidence="7">
    <location>
        <begin position="137"/>
        <end position="153"/>
    </location>
</feature>
<keyword evidence="4 7" id="KW-0812">Transmembrane</keyword>
<comment type="caution">
    <text evidence="9">The sequence shown here is derived from an EMBL/GenBank/DDBJ whole genome shotgun (WGS) entry which is preliminary data.</text>
</comment>
<protein>
    <submittedName>
        <fullName evidence="9">Multidrug ABC transporter permease</fullName>
    </submittedName>
</protein>
<dbReference type="GO" id="GO:0005886">
    <property type="term" value="C:plasma membrane"/>
    <property type="evidence" value="ECO:0007669"/>
    <property type="project" value="UniProtKB-SubCell"/>
</dbReference>
<feature type="transmembrane region" description="Helical" evidence="7">
    <location>
        <begin position="21"/>
        <end position="44"/>
    </location>
</feature>
<reference evidence="10" key="1">
    <citation type="submission" date="2016-07" db="EMBL/GenBank/DDBJ databases">
        <authorList>
            <person name="Florea S."/>
            <person name="Webb J.S."/>
            <person name="Jaromczyk J."/>
            <person name="Schardl C.L."/>
        </authorList>
    </citation>
    <scope>NUCLEOTIDE SEQUENCE [LARGE SCALE GENOMIC DNA]</scope>
    <source>
        <strain evidence="10">CY1</strain>
    </source>
</reference>
<sequence>MDTSNEIQIAPKVKVIKSSSFYLIAVIIAILLWSTSFVGTKIAYNSFPPLTLGAARFVIASLILGAIMLSRKEFIRPAPKDIGLMALSGILGTTLYFALENIGLELTTASSAALIVASYPAIAALMEFIFFRVKISWLKGLGIVMAIAGVYQISGGSSGGIAGNLTGNLILILAGVVFAAYNFTTRKVVKNYSMVTVSFYQTIAGTLAFLPLAWIERARWQVPSTESLWTLLYLGVFCSVAAFMLYNYGLRNLSSGTAMALMNLVPLFGVIFSTLFLHEVLHIFDLIGGMIIIVGVILSVQEKFTGGRKTKVQ</sequence>
<feature type="transmembrane region" description="Helical" evidence="7">
    <location>
        <begin position="283"/>
        <end position="300"/>
    </location>
</feature>
<evidence type="ECO:0000259" key="8">
    <source>
        <dbReference type="Pfam" id="PF00892"/>
    </source>
</evidence>
<dbReference type="AlphaFoldDB" id="A0A1V4HRX4"/>
<feature type="transmembrane region" description="Helical" evidence="7">
    <location>
        <begin position="82"/>
        <end position="99"/>
    </location>
</feature>
<evidence type="ECO:0000256" key="3">
    <source>
        <dbReference type="ARBA" id="ARBA00022475"/>
    </source>
</evidence>
<dbReference type="SUPFAM" id="SSF103481">
    <property type="entry name" value="Multidrug resistance efflux transporter EmrE"/>
    <property type="match status" value="2"/>
</dbReference>
<feature type="transmembrane region" description="Helical" evidence="7">
    <location>
        <begin position="50"/>
        <end position="70"/>
    </location>
</feature>
<proteinExistence type="inferred from homology"/>
<feature type="transmembrane region" description="Helical" evidence="7">
    <location>
        <begin position="165"/>
        <end position="183"/>
    </location>
</feature>
<evidence type="ECO:0000313" key="10">
    <source>
        <dbReference type="Proteomes" id="UP000190626"/>
    </source>
</evidence>
<evidence type="ECO:0000313" key="9">
    <source>
        <dbReference type="EMBL" id="OPH61380.1"/>
    </source>
</evidence>
<accession>A0A1V4HRX4</accession>
<feature type="domain" description="EamA" evidence="8">
    <location>
        <begin position="166"/>
        <end position="300"/>
    </location>
</feature>
<dbReference type="STRING" id="1469647.BC351_15735"/>
<dbReference type="PANTHER" id="PTHR32322">
    <property type="entry name" value="INNER MEMBRANE TRANSPORTER"/>
    <property type="match status" value="1"/>
</dbReference>
<dbReference type="RefSeq" id="WP_079409391.1">
    <property type="nucleotide sequence ID" value="NZ_MBTG01000002.1"/>
</dbReference>
<dbReference type="Gene3D" id="1.10.3730.20">
    <property type="match status" value="1"/>
</dbReference>
<evidence type="ECO:0000256" key="7">
    <source>
        <dbReference type="SAM" id="Phobius"/>
    </source>
</evidence>
<name>A0A1V4HRX4_9BACL</name>
<dbReference type="OrthoDB" id="9805239at2"/>
<feature type="transmembrane region" description="Helical" evidence="7">
    <location>
        <begin position="258"/>
        <end position="277"/>
    </location>
</feature>
<keyword evidence="3" id="KW-1003">Cell membrane</keyword>
<feature type="domain" description="EamA" evidence="8">
    <location>
        <begin position="22"/>
        <end position="154"/>
    </location>
</feature>
<keyword evidence="10" id="KW-1185">Reference proteome</keyword>
<dbReference type="InterPro" id="IPR050638">
    <property type="entry name" value="AA-Vitamin_Transporters"/>
</dbReference>
<feature type="transmembrane region" description="Helical" evidence="7">
    <location>
        <begin position="111"/>
        <end position="130"/>
    </location>
</feature>
<dbReference type="PANTHER" id="PTHR32322:SF18">
    <property type="entry name" value="S-ADENOSYLMETHIONINE_S-ADENOSYLHOMOCYSTEINE TRANSPORTER"/>
    <property type="match status" value="1"/>
</dbReference>
<dbReference type="InterPro" id="IPR037185">
    <property type="entry name" value="EmrE-like"/>
</dbReference>
<dbReference type="Proteomes" id="UP000190626">
    <property type="component" value="Unassembled WGS sequence"/>
</dbReference>
<keyword evidence="5 7" id="KW-1133">Transmembrane helix</keyword>
<evidence type="ECO:0000256" key="5">
    <source>
        <dbReference type="ARBA" id="ARBA00022989"/>
    </source>
</evidence>
<feature type="transmembrane region" description="Helical" evidence="7">
    <location>
        <begin position="195"/>
        <end position="215"/>
    </location>
</feature>
<evidence type="ECO:0000256" key="4">
    <source>
        <dbReference type="ARBA" id="ARBA00022692"/>
    </source>
</evidence>
<dbReference type="InterPro" id="IPR000620">
    <property type="entry name" value="EamA_dom"/>
</dbReference>
<gene>
    <name evidence="9" type="ORF">BC351_15735</name>
</gene>